<proteinExistence type="inferred from homology"/>
<dbReference type="Proteomes" id="UP000295627">
    <property type="component" value="Unassembled WGS sequence"/>
</dbReference>
<evidence type="ECO:0000313" key="5">
    <source>
        <dbReference type="EMBL" id="TDH23166.1"/>
    </source>
</evidence>
<evidence type="ECO:0000313" key="6">
    <source>
        <dbReference type="Proteomes" id="UP000295627"/>
    </source>
</evidence>
<comment type="caution">
    <text evidence="5">The sequence shown here is derived from an EMBL/GenBank/DDBJ whole genome shotgun (WGS) entry which is preliminary data.</text>
</comment>
<name>A0A4R5PDN7_9MYCO</name>
<accession>A0A4R5PDN7</accession>
<dbReference type="Pfam" id="PF14011">
    <property type="entry name" value="ESX-1_EspG"/>
    <property type="match status" value="1"/>
</dbReference>
<gene>
    <name evidence="5" type="ORF">EJ571_06830</name>
</gene>
<dbReference type="AlphaFoldDB" id="A0A4R5PDN7"/>
<protein>
    <submittedName>
        <fullName evidence="5">ESX secretion-associated protein EspG</fullName>
    </submittedName>
</protein>
<dbReference type="InterPro" id="IPR025734">
    <property type="entry name" value="EspG"/>
</dbReference>
<comment type="subcellular location">
    <subcellularLocation>
        <location evidence="1">Cytoplasm</location>
    </subcellularLocation>
</comment>
<keyword evidence="4" id="KW-0143">Chaperone</keyword>
<dbReference type="GO" id="GO:0005737">
    <property type="term" value="C:cytoplasm"/>
    <property type="evidence" value="ECO:0007669"/>
    <property type="project" value="UniProtKB-SubCell"/>
</dbReference>
<keyword evidence="3" id="KW-0963">Cytoplasm</keyword>
<organism evidence="5 6">
    <name type="scientific">Mycobacteroides franklinii</name>
    <dbReference type="NCBI Taxonomy" id="948102"/>
    <lineage>
        <taxon>Bacteria</taxon>
        <taxon>Bacillati</taxon>
        <taxon>Actinomycetota</taxon>
        <taxon>Actinomycetes</taxon>
        <taxon>Mycobacteriales</taxon>
        <taxon>Mycobacteriaceae</taxon>
        <taxon>Mycobacteroides</taxon>
    </lineage>
</organism>
<evidence type="ECO:0000256" key="1">
    <source>
        <dbReference type="ARBA" id="ARBA00004496"/>
    </source>
</evidence>
<sequence length="308" mass="33228">MRSSLMRWAHNSFQGKKDEMTNSVSAPPLTLTPGAVWVIQALLEIELLPHILGLNPWVVAEGAPGLEDPGVKTLQERKRDGSGRLGPAVIDETGKVHPAVADWFETLAIPDVMLSCLGTAGDVYMAAVLCRRDGRHAAASRVADEVIVHDAGQIRGMGDLAQQVMSWIINPEAPAKAAKFEPITVPTDKFTKALGDVIHRNRGAAAMFGGLGLTPSQQRIVLAASDRPARTIGIAATQFNARGEYVSEASVALIETSEGLVVNGPRRGRDKRWWTQIEPATPAAVERALTSLVESLPTPHWRNHSRRG</sequence>
<evidence type="ECO:0000256" key="3">
    <source>
        <dbReference type="ARBA" id="ARBA00022490"/>
    </source>
</evidence>
<comment type="similarity">
    <text evidence="2">Belongs to the EspG family.</text>
</comment>
<evidence type="ECO:0000256" key="4">
    <source>
        <dbReference type="ARBA" id="ARBA00023186"/>
    </source>
</evidence>
<evidence type="ECO:0000256" key="2">
    <source>
        <dbReference type="ARBA" id="ARBA00006411"/>
    </source>
</evidence>
<dbReference type="EMBL" id="RXLR01000013">
    <property type="protein sequence ID" value="TDH23166.1"/>
    <property type="molecule type" value="Genomic_DNA"/>
</dbReference>
<reference evidence="5 6" key="1">
    <citation type="journal article" date="2019" name="Sci. Rep.">
        <title>Extended insight into the Mycobacterium chelonae-abscessus complex through whole genome sequencing of Mycobacterium salmoniphilum outbreak and Mycobacterium salmoniphilum-like strains.</title>
        <authorList>
            <person name="Behra P.R.K."/>
            <person name="Das S."/>
            <person name="Pettersson B.M.F."/>
            <person name="Shirreff L."/>
            <person name="DuCote T."/>
            <person name="Jacobsson K.G."/>
            <person name="Ennis D.G."/>
            <person name="Kirsebom L.A."/>
        </authorList>
    </citation>
    <scope>NUCLEOTIDE SEQUENCE [LARGE SCALE GENOMIC DNA]</scope>
    <source>
        <strain evidence="5 6">DSM 45524</strain>
    </source>
</reference>